<evidence type="ECO:0000256" key="1">
    <source>
        <dbReference type="SAM" id="MobiDB-lite"/>
    </source>
</evidence>
<feature type="region of interest" description="Disordered" evidence="1">
    <location>
        <begin position="91"/>
        <end position="114"/>
    </location>
</feature>
<organism evidence="2 3">
    <name type="scientific">Conidiobolus coronatus (strain ATCC 28846 / CBS 209.66 / NRRL 28638)</name>
    <name type="common">Delacroixia coronata</name>
    <dbReference type="NCBI Taxonomy" id="796925"/>
    <lineage>
        <taxon>Eukaryota</taxon>
        <taxon>Fungi</taxon>
        <taxon>Fungi incertae sedis</taxon>
        <taxon>Zoopagomycota</taxon>
        <taxon>Entomophthoromycotina</taxon>
        <taxon>Entomophthoromycetes</taxon>
        <taxon>Entomophthorales</taxon>
        <taxon>Ancylistaceae</taxon>
        <taxon>Conidiobolus</taxon>
    </lineage>
</organism>
<protein>
    <submittedName>
        <fullName evidence="2">Uncharacterized protein</fullName>
    </submittedName>
</protein>
<dbReference type="AlphaFoldDB" id="A0A137NS72"/>
<evidence type="ECO:0000313" key="2">
    <source>
        <dbReference type="EMBL" id="KXN65605.1"/>
    </source>
</evidence>
<feature type="region of interest" description="Disordered" evidence="1">
    <location>
        <begin position="1"/>
        <end position="79"/>
    </location>
</feature>
<feature type="non-terminal residue" evidence="2">
    <location>
        <position position="156"/>
    </location>
</feature>
<evidence type="ECO:0000313" key="3">
    <source>
        <dbReference type="Proteomes" id="UP000070444"/>
    </source>
</evidence>
<keyword evidence="3" id="KW-1185">Reference proteome</keyword>
<feature type="compositionally biased region" description="Low complexity" evidence="1">
    <location>
        <begin position="1"/>
        <end position="16"/>
    </location>
</feature>
<accession>A0A137NS72</accession>
<feature type="compositionally biased region" description="Low complexity" evidence="1">
    <location>
        <begin position="28"/>
        <end position="39"/>
    </location>
</feature>
<feature type="compositionally biased region" description="Low complexity" evidence="1">
    <location>
        <begin position="49"/>
        <end position="62"/>
    </location>
</feature>
<proteinExistence type="predicted"/>
<name>A0A137NS72_CONC2</name>
<feature type="compositionally biased region" description="Polar residues" evidence="1">
    <location>
        <begin position="91"/>
        <end position="107"/>
    </location>
</feature>
<sequence>MSENNNTNANKGITNTDQTSSLSPAPLTNTNAAETNANTSSMSEDIPLSQVQSQLQQQESSSPHMLQVMNEEAPPSYSEIHMNSVRITDVDNNISSRDASNTNNNNTRDMETGSDYGVGYNDGVSCCNISTMDCFCLVHLCECMVYGLALGLCGGG</sequence>
<feature type="compositionally biased region" description="Polar residues" evidence="1">
    <location>
        <begin position="17"/>
        <end position="27"/>
    </location>
</feature>
<gene>
    <name evidence="2" type="ORF">CONCODRAFT_87771</name>
</gene>
<reference evidence="2 3" key="1">
    <citation type="journal article" date="2015" name="Genome Biol. Evol.">
        <title>Phylogenomic analyses indicate that early fungi evolved digesting cell walls of algal ancestors of land plants.</title>
        <authorList>
            <person name="Chang Y."/>
            <person name="Wang S."/>
            <person name="Sekimoto S."/>
            <person name="Aerts A.L."/>
            <person name="Choi C."/>
            <person name="Clum A."/>
            <person name="LaButti K.M."/>
            <person name="Lindquist E.A."/>
            <person name="Yee Ngan C."/>
            <person name="Ohm R.A."/>
            <person name="Salamov A.A."/>
            <person name="Grigoriev I.V."/>
            <person name="Spatafora J.W."/>
            <person name="Berbee M.L."/>
        </authorList>
    </citation>
    <scope>NUCLEOTIDE SEQUENCE [LARGE SCALE GENOMIC DNA]</scope>
    <source>
        <strain evidence="2 3">NRRL 28638</strain>
    </source>
</reference>
<dbReference type="Proteomes" id="UP000070444">
    <property type="component" value="Unassembled WGS sequence"/>
</dbReference>
<dbReference type="EMBL" id="KQ964847">
    <property type="protein sequence ID" value="KXN65605.1"/>
    <property type="molecule type" value="Genomic_DNA"/>
</dbReference>